<gene>
    <name evidence="2" type="ORF">CLV52_2481</name>
</gene>
<accession>A0A4R7FMH5</accession>
<evidence type="ECO:0000313" key="3">
    <source>
        <dbReference type="Proteomes" id="UP000295344"/>
    </source>
</evidence>
<sequence length="43" mass="4562">MPPAPPIEEVVAALAEAWTRHPVTDGFRLETDRAEAPGPATPP</sequence>
<protein>
    <submittedName>
        <fullName evidence="2">Uncharacterized protein</fullName>
    </submittedName>
</protein>
<dbReference type="AlphaFoldDB" id="A0A4R7FMH5"/>
<keyword evidence="3" id="KW-1185">Reference proteome</keyword>
<name>A0A4R7FMH5_9MICO</name>
<comment type="caution">
    <text evidence="2">The sequence shown here is derived from an EMBL/GenBank/DDBJ whole genome shotgun (WGS) entry which is preliminary data.</text>
</comment>
<evidence type="ECO:0000256" key="1">
    <source>
        <dbReference type="SAM" id="MobiDB-lite"/>
    </source>
</evidence>
<proteinExistence type="predicted"/>
<feature type="region of interest" description="Disordered" evidence="1">
    <location>
        <begin position="23"/>
        <end position="43"/>
    </location>
</feature>
<evidence type="ECO:0000313" key="2">
    <source>
        <dbReference type="EMBL" id="TDS77529.1"/>
    </source>
</evidence>
<organism evidence="2 3">
    <name type="scientific">Amnibacterium kyonggiense</name>
    <dbReference type="NCBI Taxonomy" id="595671"/>
    <lineage>
        <taxon>Bacteria</taxon>
        <taxon>Bacillati</taxon>
        <taxon>Actinomycetota</taxon>
        <taxon>Actinomycetes</taxon>
        <taxon>Micrococcales</taxon>
        <taxon>Microbacteriaceae</taxon>
        <taxon>Amnibacterium</taxon>
    </lineage>
</organism>
<feature type="compositionally biased region" description="Basic and acidic residues" evidence="1">
    <location>
        <begin position="23"/>
        <end position="35"/>
    </location>
</feature>
<dbReference type="EMBL" id="SOAM01000002">
    <property type="protein sequence ID" value="TDS77529.1"/>
    <property type="molecule type" value="Genomic_DNA"/>
</dbReference>
<reference evidence="2 3" key="1">
    <citation type="submission" date="2019-03" db="EMBL/GenBank/DDBJ databases">
        <title>Genomic Encyclopedia of Archaeal and Bacterial Type Strains, Phase II (KMG-II): from individual species to whole genera.</title>
        <authorList>
            <person name="Goeker M."/>
        </authorList>
    </citation>
    <scope>NUCLEOTIDE SEQUENCE [LARGE SCALE GENOMIC DNA]</scope>
    <source>
        <strain evidence="2 3">DSM 24782</strain>
    </source>
</reference>
<dbReference type="Proteomes" id="UP000295344">
    <property type="component" value="Unassembled WGS sequence"/>
</dbReference>